<feature type="transmembrane region" description="Helical" evidence="10">
    <location>
        <begin position="92"/>
        <end position="116"/>
    </location>
</feature>
<keyword evidence="3 10" id="KW-1133">Transmembrane helix</keyword>
<dbReference type="Proteomes" id="UP000185766">
    <property type="component" value="Unassembled WGS sequence"/>
</dbReference>
<dbReference type="CDD" id="cd06225">
    <property type="entry name" value="HAMP"/>
    <property type="match status" value="1"/>
</dbReference>
<keyword evidence="2 10" id="KW-0812">Transmembrane</keyword>
<dbReference type="PANTHER" id="PTHR32089:SF119">
    <property type="entry name" value="METHYL-ACCEPTING CHEMOTAXIS PROTEIN CTPL"/>
    <property type="match status" value="1"/>
</dbReference>
<evidence type="ECO:0000256" key="2">
    <source>
        <dbReference type="ARBA" id="ARBA00022692"/>
    </source>
</evidence>
<keyword evidence="4 10" id="KW-0472">Membrane</keyword>
<sequence length="443" mass="47550">MFASLPLRYKFWAVNAVAFAVTLVLVALAIIWETQGRNAALAEQAAQLISSQHWQSVPSSFWDSDPVLGKLDGSQVIKGQGYWQVFAERAPAYALAVFALMLLVLVASQLLISFILSHLLHLQRSMLTAQQQGDLTVRARFSGNDEVAQMAQAFNSMQSSYQHVLSMAQQVAQTIDHEAKQLRSSMQDNGRALAQQQGETNQAATAVEEMSATVLQVAEHAANTRDQSSEADRLAGHGAHVVKTAGNAIQTLADGVEKTAHVLQRMVDDSRQIGGMLGVIHGIAEQTNLLALNAAIEAARAGESGRGFAVVADEVRALAQRVQQSTDEISSTLAALEKASEEAQNFMGQSREQAEQCVQQAGQAGAALDAITQAVAQMRDNNTQIASAAQEQSQVAGEISRNIVRIRDVTEQTVVSNRSAQQIGTELGDDSAKLTQALAKLKL</sequence>
<evidence type="ECO:0000259" key="11">
    <source>
        <dbReference type="PROSITE" id="PS50111"/>
    </source>
</evidence>
<dbReference type="AlphaFoldDB" id="A0A1H7SDT1"/>
<organism evidence="13 14">
    <name type="scientific">Atopomonas hussainii</name>
    <dbReference type="NCBI Taxonomy" id="1429083"/>
    <lineage>
        <taxon>Bacteria</taxon>
        <taxon>Pseudomonadati</taxon>
        <taxon>Pseudomonadota</taxon>
        <taxon>Gammaproteobacteria</taxon>
        <taxon>Pseudomonadales</taxon>
        <taxon>Pseudomonadaceae</taxon>
        <taxon>Atopomonas</taxon>
    </lineage>
</organism>
<proteinExistence type="inferred from homology"/>
<evidence type="ECO:0000313" key="13">
    <source>
        <dbReference type="EMBL" id="SEL70633.1"/>
    </source>
</evidence>
<dbReference type="CDD" id="cd11386">
    <property type="entry name" value="MCP_signal"/>
    <property type="match status" value="1"/>
</dbReference>
<dbReference type="Gene3D" id="1.10.287.950">
    <property type="entry name" value="Methyl-accepting chemotaxis protein"/>
    <property type="match status" value="1"/>
</dbReference>
<dbReference type="STRING" id="1429083.GCA_001885685_00120"/>
<evidence type="ECO:0000313" key="14">
    <source>
        <dbReference type="Proteomes" id="UP000185766"/>
    </source>
</evidence>
<dbReference type="FunFam" id="1.10.287.950:FF:000001">
    <property type="entry name" value="Methyl-accepting chemotaxis sensory transducer"/>
    <property type="match status" value="1"/>
</dbReference>
<dbReference type="PANTHER" id="PTHR32089">
    <property type="entry name" value="METHYL-ACCEPTING CHEMOTAXIS PROTEIN MCPB"/>
    <property type="match status" value="1"/>
</dbReference>
<protein>
    <submittedName>
        <fullName evidence="13">Methyl-accepting chemotaxis protein</fullName>
    </submittedName>
</protein>
<keyword evidence="5 7" id="KW-0807">Transducer</keyword>
<dbReference type="RefSeq" id="WP_074870370.1">
    <property type="nucleotide sequence ID" value="NZ_FOAS01000018.1"/>
</dbReference>
<gene>
    <name evidence="13" type="ORF">SAMN05216214_11847</name>
</gene>
<keyword evidence="8" id="KW-0175">Coiled coil</keyword>
<feature type="domain" description="HAMP" evidence="12">
    <location>
        <begin position="113"/>
        <end position="166"/>
    </location>
</feature>
<evidence type="ECO:0000256" key="10">
    <source>
        <dbReference type="SAM" id="Phobius"/>
    </source>
</evidence>
<name>A0A1H7SDT1_9GAMM</name>
<dbReference type="InterPro" id="IPR004089">
    <property type="entry name" value="MCPsignal_dom"/>
</dbReference>
<feature type="transmembrane region" description="Helical" evidence="10">
    <location>
        <begin position="12"/>
        <end position="32"/>
    </location>
</feature>
<evidence type="ECO:0000256" key="9">
    <source>
        <dbReference type="SAM" id="MobiDB-lite"/>
    </source>
</evidence>
<dbReference type="GO" id="GO:0007165">
    <property type="term" value="P:signal transduction"/>
    <property type="evidence" value="ECO:0007669"/>
    <property type="project" value="UniProtKB-KW"/>
</dbReference>
<dbReference type="SUPFAM" id="SSF58104">
    <property type="entry name" value="Methyl-accepting chemotaxis protein (MCP) signaling domain"/>
    <property type="match status" value="1"/>
</dbReference>
<feature type="coiled-coil region" evidence="8">
    <location>
        <begin position="322"/>
        <end position="356"/>
    </location>
</feature>
<evidence type="ECO:0000256" key="5">
    <source>
        <dbReference type="ARBA" id="ARBA00023224"/>
    </source>
</evidence>
<dbReference type="SMART" id="SM00304">
    <property type="entry name" value="HAMP"/>
    <property type="match status" value="1"/>
</dbReference>
<evidence type="ECO:0000256" key="6">
    <source>
        <dbReference type="ARBA" id="ARBA00029447"/>
    </source>
</evidence>
<comment type="similarity">
    <text evidence="6">Belongs to the methyl-accepting chemotaxis (MCP) protein family.</text>
</comment>
<dbReference type="PROSITE" id="PS50885">
    <property type="entry name" value="HAMP"/>
    <property type="match status" value="1"/>
</dbReference>
<comment type="subcellular location">
    <subcellularLocation>
        <location evidence="1">Membrane</location>
        <topology evidence="1">Multi-pass membrane protein</topology>
    </subcellularLocation>
</comment>
<evidence type="ECO:0000259" key="12">
    <source>
        <dbReference type="PROSITE" id="PS50885"/>
    </source>
</evidence>
<dbReference type="GO" id="GO:0006935">
    <property type="term" value="P:chemotaxis"/>
    <property type="evidence" value="ECO:0007669"/>
    <property type="project" value="UniProtKB-ARBA"/>
</dbReference>
<keyword evidence="14" id="KW-1185">Reference proteome</keyword>
<evidence type="ECO:0000256" key="1">
    <source>
        <dbReference type="ARBA" id="ARBA00004141"/>
    </source>
</evidence>
<feature type="domain" description="Methyl-accepting transducer" evidence="11">
    <location>
        <begin position="171"/>
        <end position="407"/>
    </location>
</feature>
<dbReference type="Pfam" id="PF00672">
    <property type="entry name" value="HAMP"/>
    <property type="match status" value="1"/>
</dbReference>
<evidence type="ECO:0000256" key="8">
    <source>
        <dbReference type="SAM" id="Coils"/>
    </source>
</evidence>
<feature type="region of interest" description="Disordered" evidence="9">
    <location>
        <begin position="182"/>
        <end position="204"/>
    </location>
</feature>
<dbReference type="Pfam" id="PF00015">
    <property type="entry name" value="MCPsignal"/>
    <property type="match status" value="1"/>
</dbReference>
<accession>A0A1H7SDT1</accession>
<reference evidence="13 14" key="1">
    <citation type="submission" date="2016-10" db="EMBL/GenBank/DDBJ databases">
        <authorList>
            <person name="de Groot N.N."/>
        </authorList>
    </citation>
    <scope>NUCLEOTIDE SEQUENCE [LARGE SCALE GENOMIC DNA]</scope>
    <source>
        <strain evidence="13 14">JCM 19513</strain>
    </source>
</reference>
<dbReference type="InterPro" id="IPR003660">
    <property type="entry name" value="HAMP_dom"/>
</dbReference>
<evidence type="ECO:0000256" key="7">
    <source>
        <dbReference type="PROSITE-ProRule" id="PRU00284"/>
    </source>
</evidence>
<dbReference type="SMART" id="SM00283">
    <property type="entry name" value="MA"/>
    <property type="match status" value="1"/>
</dbReference>
<evidence type="ECO:0000256" key="3">
    <source>
        <dbReference type="ARBA" id="ARBA00022989"/>
    </source>
</evidence>
<dbReference type="GO" id="GO:0016020">
    <property type="term" value="C:membrane"/>
    <property type="evidence" value="ECO:0007669"/>
    <property type="project" value="UniProtKB-SubCell"/>
</dbReference>
<dbReference type="PROSITE" id="PS50111">
    <property type="entry name" value="CHEMOTAXIS_TRANSDUC_2"/>
    <property type="match status" value="1"/>
</dbReference>
<evidence type="ECO:0000256" key="4">
    <source>
        <dbReference type="ARBA" id="ARBA00023136"/>
    </source>
</evidence>
<dbReference type="EMBL" id="FOAS01000018">
    <property type="protein sequence ID" value="SEL70633.1"/>
    <property type="molecule type" value="Genomic_DNA"/>
</dbReference>